<keyword evidence="2" id="KW-1133">Transmembrane helix</keyword>
<dbReference type="GeneID" id="57043350"/>
<sequence>MTKIKKTIKRIIFFIVILLFIFVGYFAFNLYRNIRQVTAFQAQVAKEAKKNDIPQHENLILAIIYTESKGKSIDLMQSSESKHSEQTINSSEESIHQGVHFLAQALKKAEANHCDLWTGVQAYNFGLGYIDYVKLHGRKNSVPLAEHYSKEVLSPLLGNNENKKYHYYKPQAVIYNGGFLYNNGGNMFYADIVKLNQLLIHWLK</sequence>
<dbReference type="InterPro" id="IPR023346">
    <property type="entry name" value="Lysozyme-like_dom_sf"/>
</dbReference>
<keyword evidence="2" id="KW-0812">Transmembrane</keyword>
<protein>
    <submittedName>
        <fullName evidence="4">Pneumococcal vaccine antigen A homolog</fullName>
    </submittedName>
</protein>
<evidence type="ECO:0000313" key="4">
    <source>
        <dbReference type="EMBL" id="BBC60916.1"/>
    </source>
</evidence>
<proteinExistence type="predicted"/>
<name>A0A2Z5Y277_9ENTE</name>
<accession>A0A2Z5Y277</accession>
<dbReference type="RefSeq" id="WP_015694881.1">
    <property type="nucleotide sequence ID" value="NZ_AP018492.1"/>
</dbReference>
<evidence type="ECO:0000256" key="1">
    <source>
        <dbReference type="ARBA" id="ARBA00004241"/>
    </source>
</evidence>
<evidence type="ECO:0000256" key="2">
    <source>
        <dbReference type="SAM" id="Phobius"/>
    </source>
</evidence>
<dbReference type="Pfam" id="PF13702">
    <property type="entry name" value="Lysozyme_like"/>
    <property type="match status" value="1"/>
</dbReference>
<dbReference type="AlphaFoldDB" id="A0A2Z5Y277"/>
<evidence type="ECO:0000259" key="3">
    <source>
        <dbReference type="Pfam" id="PF13702"/>
    </source>
</evidence>
<organism evidence="4 5">
    <name type="scientific">Melissococcus plutonius</name>
    <dbReference type="NCBI Taxonomy" id="33970"/>
    <lineage>
        <taxon>Bacteria</taxon>
        <taxon>Bacillati</taxon>
        <taxon>Bacillota</taxon>
        <taxon>Bacilli</taxon>
        <taxon>Lactobacillales</taxon>
        <taxon>Enterococcaceae</taxon>
        <taxon>Melissococcus</taxon>
    </lineage>
</organism>
<dbReference type="SUPFAM" id="SSF53955">
    <property type="entry name" value="Lysozyme-like"/>
    <property type="match status" value="1"/>
</dbReference>
<reference evidence="4 5" key="1">
    <citation type="submission" date="2018-01" db="EMBL/GenBank/DDBJ databases">
        <title>Whole genome sequence of Melissococcus plutonius DAT561.</title>
        <authorList>
            <person name="Okumura K."/>
            <person name="Takamatsu D."/>
            <person name="Okura M."/>
        </authorList>
    </citation>
    <scope>NUCLEOTIDE SEQUENCE [LARGE SCALE GENOMIC DNA]</scope>
    <source>
        <strain evidence="4 5">DAT561</strain>
    </source>
</reference>
<comment type="subcellular location">
    <subcellularLocation>
        <location evidence="1">Cell surface</location>
    </subcellularLocation>
</comment>
<keyword evidence="2" id="KW-0472">Membrane</keyword>
<gene>
    <name evidence="4" type="ORF">DAT561_0802</name>
</gene>
<dbReference type="GO" id="GO:0009986">
    <property type="term" value="C:cell surface"/>
    <property type="evidence" value="ECO:0007669"/>
    <property type="project" value="UniProtKB-SubCell"/>
</dbReference>
<feature type="transmembrane region" description="Helical" evidence="2">
    <location>
        <begin position="12"/>
        <end position="31"/>
    </location>
</feature>
<dbReference type="EMBL" id="AP018492">
    <property type="protein sequence ID" value="BBC60916.1"/>
    <property type="molecule type" value="Genomic_DNA"/>
</dbReference>
<dbReference type="CDD" id="cd16891">
    <property type="entry name" value="CwlT-like"/>
    <property type="match status" value="1"/>
</dbReference>
<dbReference type="InterPro" id="IPR047194">
    <property type="entry name" value="CwlT-like_lysozyme"/>
</dbReference>
<dbReference type="Proteomes" id="UP000269226">
    <property type="component" value="Chromosome"/>
</dbReference>
<dbReference type="Gene3D" id="1.10.530.10">
    <property type="match status" value="1"/>
</dbReference>
<evidence type="ECO:0000313" key="5">
    <source>
        <dbReference type="Proteomes" id="UP000269226"/>
    </source>
</evidence>
<feature type="domain" description="CwlT-like lysozyme" evidence="3">
    <location>
        <begin position="35"/>
        <end position="196"/>
    </location>
</feature>